<dbReference type="RefSeq" id="WP_230742367.1">
    <property type="nucleotide sequence ID" value="NZ_PGCK01000009.1"/>
</dbReference>
<protein>
    <recommendedName>
        <fullName evidence="4">Peptidase family M50</fullName>
    </recommendedName>
</protein>
<dbReference type="SUPFAM" id="SSF50998">
    <property type="entry name" value="Quinoprotein alcohol dehydrogenase-like"/>
    <property type="match status" value="1"/>
</dbReference>
<sequence>MKRSSALIPVIIFIILFSWVSVAYSQAVPEKAWDLTFGGLYEDRGFGIVKAPDGGYVSVGTTVKDSSSSTDIFILKTDSDGNIIWNKTIGGPRHEWVYHLIRDSDGNYVLAGTAMSSKPAATWDVLLIKFDDNGNIIWQKEYDTDYIEVAFNVAETSDNNYVVTGYIYPDPRNNRDSQVILIKVDKNGDQIWKKTYGGSSIDWGKYIVQTSEGGFLITGWSESFGTGDRDVYVIKTDKDGNLVWQENYGGTANDMGYCGIETSDGYLIGGHTASMGAGMDDIYLLKIRKNDGSVIWEKTYGGAGTDVGCTIMPVKDHFIVAGSTSSKGNGGSDYYVFRIDGNGNQIWDLTYGFEYEDACAGFYADENTIALTGLSRPDNTTANALLVKYGQEQETSAPVDPVAPVAAVVVGSSVGLLGLLWGKISGALNIEGRLSDIFKKVYDFVFGYVKTHVKALLFRKESQMRKVQATQRHAFLLGFSSYELLIFAIASVMLGISYMIAKGEALLPNFIAIYVFTGGVALILHDLAHRYFAHKYRAVSEYKFWGLGTIAMFLTAFFFGIVYALPARTVINNQKDLKQNELGTIFLAGPAVSFVIALVFLAASALGGIFWEIGMLGFSMNLLSAVYSLMPFDPMDGNKVLKWDKVKWGAIFVPVLVIYLIIKIFMP</sequence>
<dbReference type="AlphaFoldDB" id="A0AAP2W7X3"/>
<accession>A0AAP2W7X3</accession>
<organism evidence="2 3">
    <name type="scientific">Methanooceanicella nereidis</name>
    <dbReference type="NCBI Taxonomy" id="2052831"/>
    <lineage>
        <taxon>Archaea</taxon>
        <taxon>Methanobacteriati</taxon>
        <taxon>Methanobacteriota</taxon>
        <taxon>Stenosarchaea group</taxon>
        <taxon>Methanomicrobia</taxon>
        <taxon>Methanocellales</taxon>
        <taxon>Methanocellaceae</taxon>
        <taxon>Methanooceanicella</taxon>
    </lineage>
</organism>
<evidence type="ECO:0000256" key="1">
    <source>
        <dbReference type="SAM" id="Phobius"/>
    </source>
</evidence>
<feature type="transmembrane region" description="Helical" evidence="1">
    <location>
        <begin position="585"/>
        <end position="602"/>
    </location>
</feature>
<dbReference type="PANTHER" id="PTHR42754">
    <property type="entry name" value="ENDOGLUCANASE"/>
    <property type="match status" value="1"/>
</dbReference>
<gene>
    <name evidence="2" type="ORF">CUJ83_10920</name>
</gene>
<feature type="transmembrane region" description="Helical" evidence="1">
    <location>
        <begin position="474"/>
        <end position="500"/>
    </location>
</feature>
<keyword evidence="1" id="KW-1133">Transmembrane helix</keyword>
<evidence type="ECO:0008006" key="4">
    <source>
        <dbReference type="Google" id="ProtNLM"/>
    </source>
</evidence>
<feature type="transmembrane region" description="Helical" evidence="1">
    <location>
        <begin position="402"/>
        <end position="421"/>
    </location>
</feature>
<feature type="transmembrane region" description="Helical" evidence="1">
    <location>
        <begin position="544"/>
        <end position="565"/>
    </location>
</feature>
<dbReference type="EMBL" id="PGCK01000009">
    <property type="protein sequence ID" value="MCD1295511.1"/>
    <property type="molecule type" value="Genomic_DNA"/>
</dbReference>
<dbReference type="PANTHER" id="PTHR42754:SF1">
    <property type="entry name" value="LIPOPROTEIN"/>
    <property type="match status" value="1"/>
</dbReference>
<name>A0AAP2W7X3_9EURY</name>
<feature type="transmembrane region" description="Helical" evidence="1">
    <location>
        <begin position="506"/>
        <end position="524"/>
    </location>
</feature>
<evidence type="ECO:0000313" key="2">
    <source>
        <dbReference type="EMBL" id="MCD1295511.1"/>
    </source>
</evidence>
<feature type="transmembrane region" description="Helical" evidence="1">
    <location>
        <begin position="648"/>
        <end position="666"/>
    </location>
</feature>
<keyword evidence="1" id="KW-0472">Membrane</keyword>
<dbReference type="InterPro" id="IPR011047">
    <property type="entry name" value="Quinoprotein_ADH-like_sf"/>
</dbReference>
<comment type="caution">
    <text evidence="2">The sequence shown here is derived from an EMBL/GenBank/DDBJ whole genome shotgun (WGS) entry which is preliminary data.</text>
</comment>
<reference evidence="2 3" key="1">
    <citation type="submission" date="2017-11" db="EMBL/GenBank/DDBJ databases">
        <title>Isolation and Characterization of Family Methanocellaceae Species from Potential Methane Hydrate Area Offshore Southwestern Taiwan.</title>
        <authorList>
            <person name="Zhang W.-L."/>
            <person name="Chen W.-C."/>
            <person name="Lai M.-C."/>
            <person name="Chen S.-C."/>
        </authorList>
    </citation>
    <scope>NUCLEOTIDE SEQUENCE [LARGE SCALE GENOMIC DNA]</scope>
    <source>
        <strain evidence="2 3">CWC-04</strain>
    </source>
</reference>
<feature type="transmembrane region" description="Helical" evidence="1">
    <location>
        <begin position="609"/>
        <end position="628"/>
    </location>
</feature>
<keyword evidence="3" id="KW-1185">Reference proteome</keyword>
<evidence type="ECO:0000313" key="3">
    <source>
        <dbReference type="Proteomes" id="UP001320159"/>
    </source>
</evidence>
<dbReference type="CDD" id="cd05709">
    <property type="entry name" value="S2P-M50"/>
    <property type="match status" value="1"/>
</dbReference>
<keyword evidence="1" id="KW-0812">Transmembrane</keyword>
<dbReference type="Proteomes" id="UP001320159">
    <property type="component" value="Unassembled WGS sequence"/>
</dbReference>
<proteinExistence type="predicted"/>